<dbReference type="Gene3D" id="3.40.50.2300">
    <property type="match status" value="2"/>
</dbReference>
<proteinExistence type="predicted"/>
<keyword evidence="2 5" id="KW-0238">DNA-binding</keyword>
<protein>
    <submittedName>
        <fullName evidence="5">LacI family DNA-binding transcriptional regulator</fullName>
    </submittedName>
</protein>
<organism evidence="5 6">
    <name type="scientific">Flavimobilis rhizosphaerae</name>
    <dbReference type="NCBI Taxonomy" id="2775421"/>
    <lineage>
        <taxon>Bacteria</taxon>
        <taxon>Bacillati</taxon>
        <taxon>Actinomycetota</taxon>
        <taxon>Actinomycetes</taxon>
        <taxon>Micrococcales</taxon>
        <taxon>Jonesiaceae</taxon>
        <taxon>Flavimobilis</taxon>
    </lineage>
</organism>
<keyword evidence="1" id="KW-0805">Transcription regulation</keyword>
<gene>
    <name evidence="5" type="ORF">IGS67_03555</name>
</gene>
<accession>A0ABR9DN68</accession>
<comment type="caution">
    <text evidence="5">The sequence shown here is derived from an EMBL/GenBank/DDBJ whole genome shotgun (WGS) entry which is preliminary data.</text>
</comment>
<evidence type="ECO:0000256" key="3">
    <source>
        <dbReference type="ARBA" id="ARBA00023163"/>
    </source>
</evidence>
<dbReference type="Pfam" id="PF13377">
    <property type="entry name" value="Peripla_BP_3"/>
    <property type="match status" value="1"/>
</dbReference>
<dbReference type="EMBL" id="JACZDF010000002">
    <property type="protein sequence ID" value="MBD9698571.1"/>
    <property type="molecule type" value="Genomic_DNA"/>
</dbReference>
<evidence type="ECO:0000313" key="5">
    <source>
        <dbReference type="EMBL" id="MBD9698571.1"/>
    </source>
</evidence>
<dbReference type="InterPro" id="IPR000843">
    <property type="entry name" value="HTH_LacI"/>
</dbReference>
<evidence type="ECO:0000256" key="1">
    <source>
        <dbReference type="ARBA" id="ARBA00023015"/>
    </source>
</evidence>
<dbReference type="GO" id="GO:0003677">
    <property type="term" value="F:DNA binding"/>
    <property type="evidence" value="ECO:0007669"/>
    <property type="project" value="UniProtKB-KW"/>
</dbReference>
<dbReference type="InterPro" id="IPR046335">
    <property type="entry name" value="LacI/GalR-like_sensor"/>
</dbReference>
<dbReference type="SUPFAM" id="SSF53822">
    <property type="entry name" value="Periplasmic binding protein-like I"/>
    <property type="match status" value="1"/>
</dbReference>
<dbReference type="SUPFAM" id="SSF47413">
    <property type="entry name" value="lambda repressor-like DNA-binding domains"/>
    <property type="match status" value="1"/>
</dbReference>
<dbReference type="Pfam" id="PF00356">
    <property type="entry name" value="LacI"/>
    <property type="match status" value="1"/>
</dbReference>
<dbReference type="Proteomes" id="UP000642107">
    <property type="component" value="Unassembled WGS sequence"/>
</dbReference>
<sequence length="328" mass="34221">MGDVARLAGVSTQTVSRVSNGHPSVLPETRDRVFAAMAELGYRPNAAARALRSGEFRAIGIVLFTLSTTGNVRTVEAIANWASAEDYAITLVPVRSRSREDVLAAIRRLGELAVDAVVLLLSAHLLDDAAIHIPPDVHVVIVDSDAGDDFTVVDTDQAAGAHAAVEHLLSLGHATVHHLAGPESSYAAERRAAEWRAALESAGRRVPDVVRGDWTAASGYAAGAALAPDATCTAVFAANDEMAAGLLRAFADAGRRVPEDVSVVGFDDIDLAEQLQPPLTTVHQDFGEVGRRCVAAALAQVRSGARSGGVDLVPTRLVIRASTGPAPA</sequence>
<evidence type="ECO:0000256" key="2">
    <source>
        <dbReference type="ARBA" id="ARBA00023125"/>
    </source>
</evidence>
<dbReference type="PROSITE" id="PS50932">
    <property type="entry name" value="HTH_LACI_2"/>
    <property type="match status" value="1"/>
</dbReference>
<dbReference type="InterPro" id="IPR010982">
    <property type="entry name" value="Lambda_DNA-bd_dom_sf"/>
</dbReference>
<dbReference type="Gene3D" id="1.10.260.40">
    <property type="entry name" value="lambda repressor-like DNA-binding domains"/>
    <property type="match status" value="1"/>
</dbReference>
<keyword evidence="3" id="KW-0804">Transcription</keyword>
<dbReference type="CDD" id="cd01574">
    <property type="entry name" value="PBP1_LacI"/>
    <property type="match status" value="1"/>
</dbReference>
<keyword evidence="6" id="KW-1185">Reference proteome</keyword>
<dbReference type="InterPro" id="IPR028082">
    <property type="entry name" value="Peripla_BP_I"/>
</dbReference>
<evidence type="ECO:0000313" key="6">
    <source>
        <dbReference type="Proteomes" id="UP000642107"/>
    </source>
</evidence>
<dbReference type="PANTHER" id="PTHR30146:SF153">
    <property type="entry name" value="LACTOSE OPERON REPRESSOR"/>
    <property type="match status" value="1"/>
</dbReference>
<dbReference type="SMART" id="SM00354">
    <property type="entry name" value="HTH_LACI"/>
    <property type="match status" value="1"/>
</dbReference>
<dbReference type="CDD" id="cd01392">
    <property type="entry name" value="HTH_LacI"/>
    <property type="match status" value="1"/>
</dbReference>
<evidence type="ECO:0000259" key="4">
    <source>
        <dbReference type="PROSITE" id="PS50932"/>
    </source>
</evidence>
<feature type="domain" description="HTH lacI-type" evidence="4">
    <location>
        <begin position="1"/>
        <end position="53"/>
    </location>
</feature>
<name>A0ABR9DN68_9MICO</name>
<reference evidence="5 6" key="1">
    <citation type="submission" date="2020-09" db="EMBL/GenBank/DDBJ databases">
        <title>Flavimobilis rhizosphaerae sp. nov., isolated from rhizosphere soil of Spartina alterniflora.</title>
        <authorList>
            <person name="Hanqin C."/>
        </authorList>
    </citation>
    <scope>NUCLEOTIDE SEQUENCE [LARGE SCALE GENOMIC DNA]</scope>
    <source>
        <strain evidence="5 6">GY 10621</strain>
    </source>
</reference>
<dbReference type="PANTHER" id="PTHR30146">
    <property type="entry name" value="LACI-RELATED TRANSCRIPTIONAL REPRESSOR"/>
    <property type="match status" value="1"/>
</dbReference>